<organism evidence="2 5">
    <name type="scientific">Flavobacterium glycines</name>
    <dbReference type="NCBI Taxonomy" id="551990"/>
    <lineage>
        <taxon>Bacteria</taxon>
        <taxon>Pseudomonadati</taxon>
        <taxon>Bacteroidota</taxon>
        <taxon>Flavobacteriia</taxon>
        <taxon>Flavobacteriales</taxon>
        <taxon>Flavobacteriaceae</taxon>
        <taxon>Flavobacterium</taxon>
    </lineage>
</organism>
<keyword evidence="1" id="KW-0812">Transmembrane</keyword>
<proteinExistence type="predicted"/>
<sequence>MPRPFYYIRKTILNPYIGIAASLLFMIPNLYKILEDVTVLRKEYFFLAIGVILYIKSLSKIFDNILKLN</sequence>
<keyword evidence="1" id="KW-0472">Membrane</keyword>
<dbReference type="EMBL" id="FNEO01000001">
    <property type="protein sequence ID" value="SDI95185.1"/>
    <property type="molecule type" value="Genomic_DNA"/>
</dbReference>
<keyword evidence="4" id="KW-1185">Reference proteome</keyword>
<evidence type="ECO:0000313" key="5">
    <source>
        <dbReference type="Proteomes" id="UP000321579"/>
    </source>
</evidence>
<evidence type="ECO:0000313" key="3">
    <source>
        <dbReference type="EMBL" id="SDI95185.1"/>
    </source>
</evidence>
<dbReference type="OrthoDB" id="1374720at2"/>
<evidence type="ECO:0000313" key="2">
    <source>
        <dbReference type="EMBL" id="GEL09749.1"/>
    </source>
</evidence>
<gene>
    <name evidence="2" type="ORF">FGL01_04880</name>
    <name evidence="3" type="ORF">SAMN05192550_1240</name>
</gene>
<feature type="transmembrane region" description="Helical" evidence="1">
    <location>
        <begin position="43"/>
        <end position="62"/>
    </location>
</feature>
<keyword evidence="1" id="KW-1133">Transmembrane helix</keyword>
<accession>A0A511CAX5</accession>
<reference evidence="3 4" key="1">
    <citation type="submission" date="2016-10" db="EMBL/GenBank/DDBJ databases">
        <authorList>
            <person name="Varghese N."/>
            <person name="Submissions S."/>
        </authorList>
    </citation>
    <scope>NUCLEOTIDE SEQUENCE [LARGE SCALE GENOMIC DNA]</scope>
    <source>
        <strain evidence="3 4">Gm-149</strain>
    </source>
</reference>
<dbReference type="Proteomes" id="UP000321579">
    <property type="component" value="Unassembled WGS sequence"/>
</dbReference>
<dbReference type="AlphaFoldDB" id="A0A511CAX5"/>
<evidence type="ECO:0000256" key="1">
    <source>
        <dbReference type="SAM" id="Phobius"/>
    </source>
</evidence>
<dbReference type="RefSeq" id="WP_074517131.1">
    <property type="nucleotide sequence ID" value="NZ_BJVF01000001.1"/>
</dbReference>
<evidence type="ECO:0000313" key="4">
    <source>
        <dbReference type="Proteomes" id="UP000182367"/>
    </source>
</evidence>
<dbReference type="EMBL" id="BJVF01000001">
    <property type="protein sequence ID" value="GEL09749.1"/>
    <property type="molecule type" value="Genomic_DNA"/>
</dbReference>
<name>A0A511CAX5_9FLAO</name>
<reference evidence="2 5" key="2">
    <citation type="submission" date="2019-07" db="EMBL/GenBank/DDBJ databases">
        <title>Whole genome shotgun sequence of Flavobacterium glycines NBRC 105008.</title>
        <authorList>
            <person name="Hosoyama A."/>
            <person name="Uohara A."/>
            <person name="Ohji S."/>
            <person name="Ichikawa N."/>
        </authorList>
    </citation>
    <scope>NUCLEOTIDE SEQUENCE [LARGE SCALE GENOMIC DNA]</scope>
    <source>
        <strain evidence="2 5">NBRC 105008</strain>
    </source>
</reference>
<feature type="transmembrane region" description="Helical" evidence="1">
    <location>
        <begin position="12"/>
        <end position="31"/>
    </location>
</feature>
<comment type="caution">
    <text evidence="2">The sequence shown here is derived from an EMBL/GenBank/DDBJ whole genome shotgun (WGS) entry which is preliminary data.</text>
</comment>
<protein>
    <submittedName>
        <fullName evidence="2">Uncharacterized protein</fullName>
    </submittedName>
</protein>
<dbReference type="Proteomes" id="UP000182367">
    <property type="component" value="Unassembled WGS sequence"/>
</dbReference>